<organism evidence="6 7">
    <name type="scientific">Chryseobacterium arthrosphaerae</name>
    <dbReference type="NCBI Taxonomy" id="651561"/>
    <lineage>
        <taxon>Bacteria</taxon>
        <taxon>Pseudomonadati</taxon>
        <taxon>Bacteroidota</taxon>
        <taxon>Flavobacteriia</taxon>
        <taxon>Flavobacteriales</taxon>
        <taxon>Weeksellaceae</taxon>
        <taxon>Chryseobacterium group</taxon>
        <taxon>Chryseobacterium</taxon>
    </lineage>
</organism>
<dbReference type="OrthoDB" id="9816225at2"/>
<keyword evidence="3" id="KW-0238">DNA-binding</keyword>
<dbReference type="InterPro" id="IPR000055">
    <property type="entry name" value="Restrct_endonuc_typeI_TRD"/>
</dbReference>
<protein>
    <recommendedName>
        <fullName evidence="5">Type I restriction modification DNA specificity domain-containing protein</fullName>
    </recommendedName>
</protein>
<dbReference type="InterPro" id="IPR051212">
    <property type="entry name" value="Type-I_RE_S_subunit"/>
</dbReference>
<dbReference type="PANTHER" id="PTHR43140">
    <property type="entry name" value="TYPE-1 RESTRICTION ENZYME ECOKI SPECIFICITY PROTEIN"/>
    <property type="match status" value="1"/>
</dbReference>
<comment type="similarity">
    <text evidence="1">Belongs to the type-I restriction system S methylase family.</text>
</comment>
<keyword evidence="4" id="KW-0175">Coiled coil</keyword>
<dbReference type="SUPFAM" id="SSF116734">
    <property type="entry name" value="DNA methylase specificity domain"/>
    <property type="match status" value="2"/>
</dbReference>
<dbReference type="PANTHER" id="PTHR43140:SF1">
    <property type="entry name" value="TYPE I RESTRICTION ENZYME ECOKI SPECIFICITY SUBUNIT"/>
    <property type="match status" value="1"/>
</dbReference>
<dbReference type="AlphaFoldDB" id="A0A1B8ZSR8"/>
<sequence>MDIKYFPISFITEKSDIENQISNSVVFAELFKTNKTVKLKHYLESTQYGFTASALAEGSHKLVRITDIKANGVNWETVPFCNCENDKKFLLKYNDILITRTGGTVGKSFIVKDCPEKSVYASYLIRLRLNEKANIEFINMFLNSYLFWNQIFDLKSGAAIPNVNAEKLKEVKIPLCDLEQQNQIVSNQLFSKEKQKVNSLYNLSFLTSSELKIQLKTIEKMRQAFLREAIQGKLVSNETSDGKTGADLLAEIQAEKSQLIKEKKIKKSKPLPPISEDEIPFDIPDNWVWCRLGELGEFRRGPFGSALKKSFFVKEGIKVYEQRNAIYNNHLLGDYFISEEKFKELKSFEVFPGDLIVSCSGATLGRIAELPPNSRKGIINQALMRITLHKKSITNKYFIDLFKGPYMQTHIFDKAWGSAIPNMVGLVIFKNILIPLPPLEIQKRITLKLNELMQYCEDLENSIKESKQYNEMLLQQVLREALEGKEKSKPQLKINKICDNNDTAILASYIIQELHTPDFGRTKLQKILHLAEYHCRLETPLQYYKKTAGPYSKNLENDIENLLRRNKLYDSKKEELKNSDKSKVNYLPLSGAKQINSFFTTEFKDQKEDIDNLLKKFNDKPMEFCEMISTMYAVWNNRLIKGEIIDNEELKKDFLAWDAQKIKFLDKLDYSIEWIKKEGLEPTGFGKYIDKQ</sequence>
<dbReference type="CDD" id="cd17521">
    <property type="entry name" value="RMtype1_S_Sau13435ORF2165P_TRD2-CR2_like"/>
    <property type="match status" value="1"/>
</dbReference>
<comment type="caution">
    <text evidence="6">The sequence shown here is derived from an EMBL/GenBank/DDBJ whole genome shotgun (WGS) entry which is preliminary data.</text>
</comment>
<dbReference type="Gene3D" id="3.90.220.20">
    <property type="entry name" value="DNA methylase specificity domains"/>
    <property type="match status" value="2"/>
</dbReference>
<dbReference type="Pfam" id="PF01420">
    <property type="entry name" value="Methylase_S"/>
    <property type="match status" value="2"/>
</dbReference>
<dbReference type="STRING" id="651561.BBI00_09975"/>
<evidence type="ECO:0000256" key="4">
    <source>
        <dbReference type="SAM" id="Coils"/>
    </source>
</evidence>
<evidence type="ECO:0000256" key="2">
    <source>
        <dbReference type="ARBA" id="ARBA00022747"/>
    </source>
</evidence>
<dbReference type="GO" id="GO:0009307">
    <property type="term" value="P:DNA restriction-modification system"/>
    <property type="evidence" value="ECO:0007669"/>
    <property type="project" value="UniProtKB-KW"/>
</dbReference>
<dbReference type="REBASE" id="171481">
    <property type="entry name" value="S.CarVM7ORF9970P"/>
</dbReference>
<accession>A0A1B8ZSR8</accession>
<evidence type="ECO:0000259" key="5">
    <source>
        <dbReference type="Pfam" id="PF01420"/>
    </source>
</evidence>
<reference evidence="7" key="1">
    <citation type="submission" date="2016-07" db="EMBL/GenBank/DDBJ databases">
        <authorList>
            <person name="Florea S."/>
            <person name="Webb J.S."/>
            <person name="Jaromczyk J."/>
            <person name="Schardl C.L."/>
        </authorList>
    </citation>
    <scope>NUCLEOTIDE SEQUENCE [LARGE SCALE GENOMIC DNA]</scope>
    <source>
        <strain evidence="7">CC-VM-7</strain>
    </source>
</reference>
<dbReference type="GO" id="GO:0003677">
    <property type="term" value="F:DNA binding"/>
    <property type="evidence" value="ECO:0007669"/>
    <property type="project" value="UniProtKB-KW"/>
</dbReference>
<dbReference type="EMBL" id="MAYG01000001">
    <property type="protein sequence ID" value="OCA74638.1"/>
    <property type="molecule type" value="Genomic_DNA"/>
</dbReference>
<dbReference type="RefSeq" id="WP_065398626.1">
    <property type="nucleotide sequence ID" value="NZ_MAYG01000001.1"/>
</dbReference>
<feature type="domain" description="Type I restriction modification DNA specificity" evidence="5">
    <location>
        <begin position="284"/>
        <end position="465"/>
    </location>
</feature>
<feature type="domain" description="Type I restriction modification DNA specificity" evidence="5">
    <location>
        <begin position="83"/>
        <end position="186"/>
    </location>
</feature>
<proteinExistence type="inferred from homology"/>
<evidence type="ECO:0000256" key="1">
    <source>
        <dbReference type="ARBA" id="ARBA00010923"/>
    </source>
</evidence>
<dbReference type="InterPro" id="IPR044946">
    <property type="entry name" value="Restrct_endonuc_typeI_TRD_sf"/>
</dbReference>
<evidence type="ECO:0000313" key="6">
    <source>
        <dbReference type="EMBL" id="OCA74638.1"/>
    </source>
</evidence>
<keyword evidence="2" id="KW-0680">Restriction system</keyword>
<evidence type="ECO:0000313" key="7">
    <source>
        <dbReference type="Proteomes" id="UP000093432"/>
    </source>
</evidence>
<feature type="coiled-coil region" evidence="4">
    <location>
        <begin position="552"/>
        <end position="579"/>
    </location>
</feature>
<gene>
    <name evidence="6" type="ORF">BBI00_09975</name>
</gene>
<name>A0A1B8ZSR8_9FLAO</name>
<dbReference type="Proteomes" id="UP000093432">
    <property type="component" value="Unassembled WGS sequence"/>
</dbReference>
<evidence type="ECO:0000256" key="3">
    <source>
        <dbReference type="ARBA" id="ARBA00023125"/>
    </source>
</evidence>